<sequence length="141" mass="14913">MRIAILESDAVALDRALETLSSAGHLCFGALCDQTLRTLVNQVVVDLVLLDWVAPDPLRYDTLRGLCSHGSVIPVVLCVTSRTSQQVVAAGLKGGANICLQKPLGSAQSLAHIHAFCASWQSFQMNGSMLADGSVALAPFH</sequence>
<dbReference type="AlphaFoldDB" id="A0A1A9NB03"/>
<dbReference type="Gene3D" id="3.40.50.2300">
    <property type="match status" value="1"/>
</dbReference>
<name>A0A1A9NB03_9BURK</name>
<feature type="domain" description="Response regulatory" evidence="2">
    <location>
        <begin position="2"/>
        <end position="117"/>
    </location>
</feature>
<dbReference type="Proteomes" id="UP000077961">
    <property type="component" value="Unassembled WGS sequence"/>
</dbReference>
<dbReference type="GO" id="GO:0000160">
    <property type="term" value="P:phosphorelay signal transduction system"/>
    <property type="evidence" value="ECO:0007669"/>
    <property type="project" value="InterPro"/>
</dbReference>
<dbReference type="SMART" id="SM00448">
    <property type="entry name" value="REC"/>
    <property type="match status" value="1"/>
</dbReference>
<dbReference type="SUPFAM" id="SSF52172">
    <property type="entry name" value="CheY-like"/>
    <property type="match status" value="1"/>
</dbReference>
<keyword evidence="1" id="KW-0597">Phosphoprotein</keyword>
<proteinExistence type="predicted"/>
<dbReference type="Proteomes" id="UP000078116">
    <property type="component" value="Unassembled WGS sequence"/>
</dbReference>
<keyword evidence="5" id="KW-1185">Reference proteome</keyword>
<comment type="caution">
    <text evidence="4">The sequence shown here is derived from an EMBL/GenBank/DDBJ whole genome shotgun (WGS) entry which is preliminary data.</text>
</comment>
<reference evidence="5 6" key="1">
    <citation type="submission" date="2016-04" db="EMBL/GenBank/DDBJ databases">
        <title>Reclassification of Paraburkholderia panaciterrae (Farh et al. 2015) Dobritsa &amp; Samadpour 2016 as a later homotypic synonym of Paraburkholderia ginsengiterrae (Farh et al. 2015) Dobritsa &amp; Samadpour 2016.</title>
        <authorList>
            <person name="Dobritsa A.P."/>
            <person name="Kutumbaka K."/>
            <person name="Samadpour M."/>
        </authorList>
    </citation>
    <scope>NUCLEOTIDE SEQUENCE [LARGE SCALE GENOMIC DNA]</scope>
    <source>
        <strain evidence="4 6">DCY85</strain>
        <strain evidence="3 5">DCY85-1</strain>
    </source>
</reference>
<gene>
    <name evidence="3" type="ORF">A6V36_27705</name>
    <name evidence="4" type="ORF">A6V37_20855</name>
</gene>
<dbReference type="EMBL" id="LXKA01000132">
    <property type="protein sequence ID" value="OAJ63343.1"/>
    <property type="molecule type" value="Genomic_DNA"/>
</dbReference>
<dbReference type="CDD" id="cd00156">
    <property type="entry name" value="REC"/>
    <property type="match status" value="1"/>
</dbReference>
<accession>A0A1A9NB03</accession>
<dbReference type="RefSeq" id="WP_064267712.1">
    <property type="nucleotide sequence ID" value="NZ_LXJZ01000140.1"/>
</dbReference>
<evidence type="ECO:0000259" key="2">
    <source>
        <dbReference type="PROSITE" id="PS50110"/>
    </source>
</evidence>
<feature type="modified residue" description="4-aspartylphosphate" evidence="1">
    <location>
        <position position="51"/>
    </location>
</feature>
<evidence type="ECO:0000313" key="5">
    <source>
        <dbReference type="Proteomes" id="UP000077961"/>
    </source>
</evidence>
<evidence type="ECO:0000313" key="6">
    <source>
        <dbReference type="Proteomes" id="UP000078116"/>
    </source>
</evidence>
<dbReference type="InterPro" id="IPR011006">
    <property type="entry name" value="CheY-like_superfamily"/>
</dbReference>
<dbReference type="EMBL" id="LXJZ01000140">
    <property type="protein sequence ID" value="OAJ59430.1"/>
    <property type="molecule type" value="Genomic_DNA"/>
</dbReference>
<protein>
    <recommendedName>
        <fullName evidence="2">Response regulatory domain-containing protein</fullName>
    </recommendedName>
</protein>
<evidence type="ECO:0000313" key="3">
    <source>
        <dbReference type="EMBL" id="OAJ59430.1"/>
    </source>
</evidence>
<organism evidence="4 6">
    <name type="scientific">Paraburkholderia ginsengiterrae</name>
    <dbReference type="NCBI Taxonomy" id="1462993"/>
    <lineage>
        <taxon>Bacteria</taxon>
        <taxon>Pseudomonadati</taxon>
        <taxon>Pseudomonadota</taxon>
        <taxon>Betaproteobacteria</taxon>
        <taxon>Burkholderiales</taxon>
        <taxon>Burkholderiaceae</taxon>
        <taxon>Paraburkholderia</taxon>
    </lineage>
</organism>
<dbReference type="STRING" id="1462993.A6V36_27705"/>
<dbReference type="InterPro" id="IPR001789">
    <property type="entry name" value="Sig_transdc_resp-reg_receiver"/>
</dbReference>
<dbReference type="PROSITE" id="PS50110">
    <property type="entry name" value="RESPONSE_REGULATORY"/>
    <property type="match status" value="1"/>
</dbReference>
<evidence type="ECO:0000313" key="4">
    <source>
        <dbReference type="EMBL" id="OAJ63343.1"/>
    </source>
</evidence>
<evidence type="ECO:0000256" key="1">
    <source>
        <dbReference type="PROSITE-ProRule" id="PRU00169"/>
    </source>
</evidence>